<keyword evidence="3" id="KW-1185">Reference proteome</keyword>
<dbReference type="EMBL" id="AGSI01000004">
    <property type="protein sequence ID" value="EIE25346.1"/>
    <property type="molecule type" value="Genomic_DNA"/>
</dbReference>
<feature type="compositionally biased region" description="Gly residues" evidence="1">
    <location>
        <begin position="371"/>
        <end position="385"/>
    </location>
</feature>
<dbReference type="RefSeq" id="XP_005649890.1">
    <property type="nucleotide sequence ID" value="XM_005649833.1"/>
</dbReference>
<dbReference type="Pfam" id="PF05542">
    <property type="entry name" value="DUF760"/>
    <property type="match status" value="1"/>
</dbReference>
<name>I0Z3X7_COCSC</name>
<proteinExistence type="predicted"/>
<comment type="caution">
    <text evidence="2">The sequence shown here is derived from an EMBL/GenBank/DDBJ whole genome shotgun (WGS) entry which is preliminary data.</text>
</comment>
<reference evidence="2 3" key="1">
    <citation type="journal article" date="2012" name="Genome Biol.">
        <title>The genome of the polar eukaryotic microalga coccomyxa subellipsoidea reveals traits of cold adaptation.</title>
        <authorList>
            <person name="Blanc G."/>
            <person name="Agarkova I."/>
            <person name="Grimwood J."/>
            <person name="Kuo A."/>
            <person name="Brueggeman A."/>
            <person name="Dunigan D."/>
            <person name="Gurnon J."/>
            <person name="Ladunga I."/>
            <person name="Lindquist E."/>
            <person name="Lucas S."/>
            <person name="Pangilinan J."/>
            <person name="Proschold T."/>
            <person name="Salamov A."/>
            <person name="Schmutz J."/>
            <person name="Weeks D."/>
            <person name="Yamada T."/>
            <person name="Claverie J.M."/>
            <person name="Grigoriev I."/>
            <person name="Van Etten J."/>
            <person name="Lomsadze A."/>
            <person name="Borodovsky M."/>
        </authorList>
    </citation>
    <scope>NUCLEOTIDE SEQUENCE [LARGE SCALE GENOMIC DNA]</scope>
    <source>
        <strain evidence="2 3">C-169</strain>
    </source>
</reference>
<dbReference type="GeneID" id="17043348"/>
<sequence length="393" mass="41982">MVNYYLKMEPHLFREAVHGQFERIVQEREAAAAAAKAKGNDAASGSDKSDLVLYRRMEEVKRSEQRATVEDLMYASVLEKFVDVGVDMLPRLENIIESPANLKALTEGIHTKEALDLVREHVRGIMGPAAVAFSNAMIKMSRLQAAQVYAASIMFGYFVRRVDKRFQLERSLGLLPQNTEEAVARLERLFSQAENVDAAEDPDSAPSSPSSESSSSAGPADIPSGGPLGGSGVSQAEATGDFQSLGAEKAKKKSALREYVEAFDQETMLEMTRVVSAEGAALVEAQTSALFGDLKSLQRQMQEAVGTDANSMEELMERVQSAVNSGAVESVTITVGTQRRAVLEAVAFGTFLRDVETHVDTEYALLTPPSGDGGSGGGGGQGARKGGSPLAGV</sequence>
<dbReference type="PANTHER" id="PTHR31808:SF4">
    <property type="entry name" value="LIGASE, PUTATIVE (DUF760)-RELATED"/>
    <property type="match status" value="1"/>
</dbReference>
<feature type="region of interest" description="Disordered" evidence="1">
    <location>
        <begin position="366"/>
        <end position="393"/>
    </location>
</feature>
<dbReference type="eggNOG" id="ENOG502QQTM">
    <property type="taxonomic scope" value="Eukaryota"/>
</dbReference>
<gene>
    <name evidence="2" type="ORF">COCSUDRAFT_65204</name>
</gene>
<organism evidence="2 3">
    <name type="scientific">Coccomyxa subellipsoidea (strain C-169)</name>
    <name type="common">Green microalga</name>
    <dbReference type="NCBI Taxonomy" id="574566"/>
    <lineage>
        <taxon>Eukaryota</taxon>
        <taxon>Viridiplantae</taxon>
        <taxon>Chlorophyta</taxon>
        <taxon>core chlorophytes</taxon>
        <taxon>Trebouxiophyceae</taxon>
        <taxon>Trebouxiophyceae incertae sedis</taxon>
        <taxon>Coccomyxaceae</taxon>
        <taxon>Coccomyxa</taxon>
        <taxon>Coccomyxa subellipsoidea</taxon>
    </lineage>
</organism>
<dbReference type="OrthoDB" id="25131at2759"/>
<dbReference type="AlphaFoldDB" id="I0Z3X7"/>
<dbReference type="Proteomes" id="UP000007264">
    <property type="component" value="Unassembled WGS sequence"/>
</dbReference>
<feature type="region of interest" description="Disordered" evidence="1">
    <location>
        <begin position="195"/>
        <end position="236"/>
    </location>
</feature>
<dbReference type="KEGG" id="csl:COCSUDRAFT_65204"/>
<evidence type="ECO:0000313" key="2">
    <source>
        <dbReference type="EMBL" id="EIE25346.1"/>
    </source>
</evidence>
<dbReference type="InterPro" id="IPR038925">
    <property type="entry name" value="At3g17800-like"/>
</dbReference>
<accession>I0Z3X7</accession>
<evidence type="ECO:0000313" key="3">
    <source>
        <dbReference type="Proteomes" id="UP000007264"/>
    </source>
</evidence>
<feature type="compositionally biased region" description="Low complexity" evidence="1">
    <location>
        <begin position="204"/>
        <end position="225"/>
    </location>
</feature>
<dbReference type="PANTHER" id="PTHR31808">
    <property type="entry name" value="EXPRESSED PROTEIN"/>
    <property type="match status" value="1"/>
</dbReference>
<dbReference type="InterPro" id="IPR008479">
    <property type="entry name" value="DUF760"/>
</dbReference>
<protein>
    <submittedName>
        <fullName evidence="2">DUF760-domain-containing protein</fullName>
    </submittedName>
</protein>
<evidence type="ECO:0000256" key="1">
    <source>
        <dbReference type="SAM" id="MobiDB-lite"/>
    </source>
</evidence>